<dbReference type="Proteomes" id="UP000272400">
    <property type="component" value="Unassembled WGS sequence"/>
</dbReference>
<feature type="compositionally biased region" description="Low complexity" evidence="1">
    <location>
        <begin position="118"/>
        <end position="130"/>
    </location>
</feature>
<evidence type="ECO:0000256" key="1">
    <source>
        <dbReference type="SAM" id="MobiDB-lite"/>
    </source>
</evidence>
<protein>
    <submittedName>
        <fullName evidence="2">Uncharacterized protein</fullName>
    </submittedName>
</protein>
<name>A0A3N1CZP2_9ACTN</name>
<evidence type="ECO:0000313" key="2">
    <source>
        <dbReference type="EMBL" id="ROO86753.1"/>
    </source>
</evidence>
<keyword evidence="3" id="KW-1185">Reference proteome</keyword>
<gene>
    <name evidence="2" type="ORF">EDD29_4332</name>
</gene>
<organism evidence="2 3">
    <name type="scientific">Actinocorallia herbida</name>
    <dbReference type="NCBI Taxonomy" id="58109"/>
    <lineage>
        <taxon>Bacteria</taxon>
        <taxon>Bacillati</taxon>
        <taxon>Actinomycetota</taxon>
        <taxon>Actinomycetes</taxon>
        <taxon>Streptosporangiales</taxon>
        <taxon>Thermomonosporaceae</taxon>
        <taxon>Actinocorallia</taxon>
    </lineage>
</organism>
<accession>A0A3N1CZP2</accession>
<evidence type="ECO:0000313" key="3">
    <source>
        <dbReference type="Proteomes" id="UP000272400"/>
    </source>
</evidence>
<dbReference type="AlphaFoldDB" id="A0A3N1CZP2"/>
<dbReference type="EMBL" id="RJKE01000001">
    <property type="protein sequence ID" value="ROO86753.1"/>
    <property type="molecule type" value="Genomic_DNA"/>
</dbReference>
<feature type="region of interest" description="Disordered" evidence="1">
    <location>
        <begin position="72"/>
        <end position="130"/>
    </location>
</feature>
<comment type="caution">
    <text evidence="2">The sequence shown here is derived from an EMBL/GenBank/DDBJ whole genome shotgun (WGS) entry which is preliminary data.</text>
</comment>
<proteinExistence type="predicted"/>
<sequence length="130" mass="13884">MSNRRRMPPEYVATRRPAASVSWKRASRSSATRPGSATRRNRATSTRFSRPVRIASTAANCPVRLMDARTSAGRAAMSKPATAAVPASGSSSVDRMRTTVVLPAPLEPSRAKMLPGATSKSTPRSTRTSL</sequence>
<feature type="region of interest" description="Disordered" evidence="1">
    <location>
        <begin position="1"/>
        <end position="47"/>
    </location>
</feature>
<reference evidence="2 3" key="1">
    <citation type="submission" date="2018-11" db="EMBL/GenBank/DDBJ databases">
        <title>Sequencing the genomes of 1000 actinobacteria strains.</title>
        <authorList>
            <person name="Klenk H.-P."/>
        </authorList>
    </citation>
    <scope>NUCLEOTIDE SEQUENCE [LARGE SCALE GENOMIC DNA]</scope>
    <source>
        <strain evidence="2 3">DSM 44254</strain>
    </source>
</reference>